<feature type="transmembrane region" description="Helical" evidence="5">
    <location>
        <begin position="32"/>
        <end position="50"/>
    </location>
</feature>
<dbReference type="Proteomes" id="UP001165367">
    <property type="component" value="Unassembled WGS sequence"/>
</dbReference>
<comment type="caution">
    <text evidence="6">The sequence shown here is derived from an EMBL/GenBank/DDBJ whole genome shotgun (WGS) entry which is preliminary data.</text>
</comment>
<name>A0ABS9KK65_9BACT</name>
<gene>
    <name evidence="6" type="ORF">LZZ85_00440</name>
</gene>
<protein>
    <submittedName>
        <fullName evidence="6">HlyD family secretion protein</fullName>
    </submittedName>
</protein>
<comment type="subcellular location">
    <subcellularLocation>
        <location evidence="1">Membrane</location>
        <topology evidence="1">Single-pass membrane protein</topology>
    </subcellularLocation>
</comment>
<keyword evidence="7" id="KW-1185">Reference proteome</keyword>
<dbReference type="PANTHER" id="PTHR30386:SF26">
    <property type="entry name" value="TRANSPORT PROTEIN COMB"/>
    <property type="match status" value="1"/>
</dbReference>
<evidence type="ECO:0000256" key="2">
    <source>
        <dbReference type="ARBA" id="ARBA00022692"/>
    </source>
</evidence>
<accession>A0ABS9KK65</accession>
<keyword evidence="2 5" id="KW-0812">Transmembrane</keyword>
<reference evidence="6" key="1">
    <citation type="submission" date="2022-01" db="EMBL/GenBank/DDBJ databases">
        <authorList>
            <person name="Jo J.-H."/>
            <person name="Im W.-T."/>
        </authorList>
    </citation>
    <scope>NUCLEOTIDE SEQUENCE</scope>
    <source>
        <strain evidence="6">NA20</strain>
    </source>
</reference>
<evidence type="ECO:0000256" key="3">
    <source>
        <dbReference type="ARBA" id="ARBA00022989"/>
    </source>
</evidence>
<organism evidence="6 7">
    <name type="scientific">Terrimonas ginsenosidimutans</name>
    <dbReference type="NCBI Taxonomy" id="2908004"/>
    <lineage>
        <taxon>Bacteria</taxon>
        <taxon>Pseudomonadati</taxon>
        <taxon>Bacteroidota</taxon>
        <taxon>Chitinophagia</taxon>
        <taxon>Chitinophagales</taxon>
        <taxon>Chitinophagaceae</taxon>
        <taxon>Terrimonas</taxon>
    </lineage>
</organism>
<dbReference type="PRINTS" id="PR01490">
    <property type="entry name" value="RTXTOXIND"/>
</dbReference>
<dbReference type="RefSeq" id="WP_237867947.1">
    <property type="nucleotide sequence ID" value="NZ_JAKLTR010000001.1"/>
</dbReference>
<evidence type="ECO:0000256" key="1">
    <source>
        <dbReference type="ARBA" id="ARBA00004167"/>
    </source>
</evidence>
<proteinExistence type="predicted"/>
<dbReference type="PANTHER" id="PTHR30386">
    <property type="entry name" value="MEMBRANE FUSION SUBUNIT OF EMRAB-TOLC MULTIDRUG EFFLUX PUMP"/>
    <property type="match status" value="1"/>
</dbReference>
<dbReference type="EMBL" id="JAKLTR010000001">
    <property type="protein sequence ID" value="MCG2612718.1"/>
    <property type="molecule type" value="Genomic_DNA"/>
</dbReference>
<evidence type="ECO:0000256" key="4">
    <source>
        <dbReference type="ARBA" id="ARBA00023136"/>
    </source>
</evidence>
<dbReference type="InterPro" id="IPR050739">
    <property type="entry name" value="MFP"/>
</dbReference>
<sequence length="429" mass="48804">MPSFNNQSEPLTDEVEELISYRPHWIVRKGNVFFLLVALAVLMVTWLIRYPDIIRSSARLVATNPPKQVIARAQGKLAKLLVQDNDIAKGGQHLAYIESTADYHQVMALFHWLNKTTQELGEGELTLAMTEQLPFFSGLGELQSGYQQFQDQLFATRQTMASGYFVKKQKALQQDLQYLANLRSHSQQQQQLQKEDRSLQEQEYDAYVQLAKEKVIAPLELNQYKSRLLGKDQNLEQVEALITNNAMSGHAKYKELLDLQKQVTDQQQQYRSSLLQLKSETEKWIQQYVLVAPDSGRVLFAASLAENQLISNGDPLFYIQPGTSGYYLELVAGQRGFGKIKKGQQVIVKIDGFPSEEFGLLTATINYVSLIPNRTDSFALKASLPNGLHTNYGKEIFFNNSLSAQADIVTDERRLIELFFDQLRKIGER</sequence>
<keyword evidence="4 5" id="KW-0472">Membrane</keyword>
<keyword evidence="3 5" id="KW-1133">Transmembrane helix</keyword>
<evidence type="ECO:0000313" key="7">
    <source>
        <dbReference type="Proteomes" id="UP001165367"/>
    </source>
</evidence>
<evidence type="ECO:0000313" key="6">
    <source>
        <dbReference type="EMBL" id="MCG2612718.1"/>
    </source>
</evidence>
<evidence type="ECO:0000256" key="5">
    <source>
        <dbReference type="SAM" id="Phobius"/>
    </source>
</evidence>